<evidence type="ECO:0000256" key="2">
    <source>
        <dbReference type="SAM" id="MobiDB-lite"/>
    </source>
</evidence>
<dbReference type="AlphaFoldDB" id="A0A8J6TAZ8"/>
<accession>A0A8J6TAZ8</accession>
<proteinExistence type="predicted"/>
<evidence type="ECO:0000313" key="4">
    <source>
        <dbReference type="Proteomes" id="UP000603545"/>
    </source>
</evidence>
<feature type="coiled-coil region" evidence="1">
    <location>
        <begin position="132"/>
        <end position="162"/>
    </location>
</feature>
<protein>
    <submittedName>
        <fullName evidence="3">Uncharacterized protein</fullName>
    </submittedName>
</protein>
<organism evidence="3 4">
    <name type="scientific">Candidatus Desulfaltia bathyphila</name>
    <dbReference type="NCBI Taxonomy" id="2841697"/>
    <lineage>
        <taxon>Bacteria</taxon>
        <taxon>Pseudomonadati</taxon>
        <taxon>Thermodesulfobacteriota</taxon>
        <taxon>Desulfobacteria</taxon>
        <taxon>Desulfobacterales</taxon>
        <taxon>Desulfobacterales incertae sedis</taxon>
        <taxon>Candidatus Desulfaltia</taxon>
    </lineage>
</organism>
<evidence type="ECO:0000313" key="3">
    <source>
        <dbReference type="EMBL" id="MBC8200266.1"/>
    </source>
</evidence>
<name>A0A8J6TAZ8_9BACT</name>
<gene>
    <name evidence="3" type="ORF">H8E80_09540</name>
</gene>
<dbReference type="EMBL" id="JACNLL010000089">
    <property type="protein sequence ID" value="MBC8200266.1"/>
    <property type="molecule type" value="Genomic_DNA"/>
</dbReference>
<keyword evidence="1" id="KW-0175">Coiled coil</keyword>
<comment type="caution">
    <text evidence="3">The sequence shown here is derived from an EMBL/GenBank/DDBJ whole genome shotgun (WGS) entry which is preliminary data.</text>
</comment>
<evidence type="ECO:0000256" key="1">
    <source>
        <dbReference type="SAM" id="Coils"/>
    </source>
</evidence>
<feature type="region of interest" description="Disordered" evidence="2">
    <location>
        <begin position="74"/>
        <end position="100"/>
    </location>
</feature>
<sequence>MKKFILIIVTIAFFIYPSVCLSSYLIKLKNGSTFITNHYWKEGRQIKFYYRGGIVGIGKNLIWQIRESDLPYVKEEPQPAKEEETKSESEYKPESEQGKEIKLLTHPEKEAFLNEKMRIATEIKTVRAAFRKAKAKNDAEQMQAEAKTLRSLKTELSRFRNKVKTSYGGVMPAWWDSQM</sequence>
<reference evidence="3 4" key="1">
    <citation type="submission" date="2020-08" db="EMBL/GenBank/DDBJ databases">
        <title>Bridging the membrane lipid divide: bacteria of the FCB group superphylum have the potential to synthesize archaeal ether lipids.</title>
        <authorList>
            <person name="Villanueva L."/>
            <person name="Von Meijenfeldt F.A.B."/>
            <person name="Westbye A.B."/>
            <person name="Yadav S."/>
            <person name="Hopmans E.C."/>
            <person name="Dutilh B.E."/>
            <person name="Sinninghe Damste J.S."/>
        </authorList>
    </citation>
    <scope>NUCLEOTIDE SEQUENCE [LARGE SCALE GENOMIC DNA]</scope>
    <source>
        <strain evidence="3">NIOZ-UU82</strain>
    </source>
</reference>
<dbReference type="Proteomes" id="UP000603545">
    <property type="component" value="Unassembled WGS sequence"/>
</dbReference>